<reference evidence="1 2" key="1">
    <citation type="submission" date="2024-04" db="EMBL/GenBank/DDBJ databases">
        <authorList>
            <consortium name="Genoscope - CEA"/>
            <person name="William W."/>
        </authorList>
    </citation>
    <scope>NUCLEOTIDE SEQUENCE [LARGE SCALE GENOMIC DNA]</scope>
</reference>
<feature type="non-terminal residue" evidence="1">
    <location>
        <position position="99"/>
    </location>
</feature>
<keyword evidence="2" id="KW-1185">Reference proteome</keyword>
<gene>
    <name evidence="1" type="ORF">GSLYS_00006287001</name>
</gene>
<proteinExistence type="predicted"/>
<evidence type="ECO:0000313" key="2">
    <source>
        <dbReference type="Proteomes" id="UP001497497"/>
    </source>
</evidence>
<dbReference type="Proteomes" id="UP001497497">
    <property type="component" value="Unassembled WGS sequence"/>
</dbReference>
<accession>A0AAV2HEI4</accession>
<name>A0AAV2HEI4_LYMST</name>
<organism evidence="1 2">
    <name type="scientific">Lymnaea stagnalis</name>
    <name type="common">Great pond snail</name>
    <name type="synonym">Helix stagnalis</name>
    <dbReference type="NCBI Taxonomy" id="6523"/>
    <lineage>
        <taxon>Eukaryota</taxon>
        <taxon>Metazoa</taxon>
        <taxon>Spiralia</taxon>
        <taxon>Lophotrochozoa</taxon>
        <taxon>Mollusca</taxon>
        <taxon>Gastropoda</taxon>
        <taxon>Heterobranchia</taxon>
        <taxon>Euthyneura</taxon>
        <taxon>Panpulmonata</taxon>
        <taxon>Hygrophila</taxon>
        <taxon>Lymnaeoidea</taxon>
        <taxon>Lymnaeidae</taxon>
        <taxon>Lymnaea</taxon>
    </lineage>
</organism>
<dbReference type="EMBL" id="CAXITT010000109">
    <property type="protein sequence ID" value="CAL1532208.1"/>
    <property type="molecule type" value="Genomic_DNA"/>
</dbReference>
<evidence type="ECO:0000313" key="1">
    <source>
        <dbReference type="EMBL" id="CAL1532208.1"/>
    </source>
</evidence>
<feature type="non-terminal residue" evidence="1">
    <location>
        <position position="1"/>
    </location>
</feature>
<sequence>ERLQGFTIEAFDPYGNQVFQYTDTQPSPQQVYYVMSSSIKQMVSQVKISLPQTYGDGYITLSEVEIYGDSACHRDYYGPRCEDQCNCAVKSEQCFVSSG</sequence>
<comment type="caution">
    <text evidence="1">The sequence shown here is derived from an EMBL/GenBank/DDBJ whole genome shotgun (WGS) entry which is preliminary data.</text>
</comment>
<dbReference type="AlphaFoldDB" id="A0AAV2HEI4"/>
<protein>
    <submittedName>
        <fullName evidence="1">Uncharacterized protein</fullName>
    </submittedName>
</protein>